<reference evidence="3 4" key="1">
    <citation type="submission" date="2024-09" db="EMBL/GenBank/DDBJ databases">
        <title>The Natural Products Discovery Center: Release of the First 8490 Sequenced Strains for Exploring Actinobacteria Biosynthetic Diversity.</title>
        <authorList>
            <person name="Kalkreuter E."/>
            <person name="Kautsar S.A."/>
            <person name="Yang D."/>
            <person name="Bader C.D."/>
            <person name="Teijaro C.N."/>
            <person name="Fluegel L."/>
            <person name="Davis C.M."/>
            <person name="Simpson J.R."/>
            <person name="Lauterbach L."/>
            <person name="Steele A.D."/>
            <person name="Gui C."/>
            <person name="Meng S."/>
            <person name="Li G."/>
            <person name="Viehrig K."/>
            <person name="Ye F."/>
            <person name="Su P."/>
            <person name="Kiefer A.F."/>
            <person name="Nichols A."/>
            <person name="Cepeda A.J."/>
            <person name="Yan W."/>
            <person name="Fan B."/>
            <person name="Jiang Y."/>
            <person name="Adhikari A."/>
            <person name="Zheng C.-J."/>
            <person name="Schuster L."/>
            <person name="Cowan T.M."/>
            <person name="Smanski M.J."/>
            <person name="Chevrette M.G."/>
            <person name="De Carvalho L.P.S."/>
            <person name="Shen B."/>
        </authorList>
    </citation>
    <scope>NUCLEOTIDE SEQUENCE [LARGE SCALE GENOMIC DNA]</scope>
    <source>
        <strain evidence="3 4">NPDC058753</strain>
    </source>
</reference>
<dbReference type="Pfam" id="PF01569">
    <property type="entry name" value="PAP2"/>
    <property type="match status" value="1"/>
</dbReference>
<protein>
    <recommendedName>
        <fullName evidence="2">Phosphatidic acid phosphatase type 2/haloperoxidase domain-containing protein</fullName>
    </recommendedName>
</protein>
<dbReference type="Gene3D" id="1.20.144.10">
    <property type="entry name" value="Phosphatidic acid phosphatase type 2/haloperoxidase"/>
    <property type="match status" value="1"/>
</dbReference>
<evidence type="ECO:0000313" key="3">
    <source>
        <dbReference type="EMBL" id="MFE1351703.1"/>
    </source>
</evidence>
<feature type="domain" description="Phosphatidic acid phosphatase type 2/haloperoxidase" evidence="2">
    <location>
        <begin position="4"/>
        <end position="46"/>
    </location>
</feature>
<proteinExistence type="predicted"/>
<accession>A0ABW6GG54</accession>
<keyword evidence="1" id="KW-0472">Membrane</keyword>
<sequence>MAGTVMILVLVLGAAAIGWSRTVLKAHPFTQILVGTALGGVAALVFGLLR</sequence>
<name>A0ABW6GG54_9ACTN</name>
<keyword evidence="1" id="KW-0812">Transmembrane</keyword>
<dbReference type="SUPFAM" id="SSF48317">
    <property type="entry name" value="Acid phosphatase/Vanadium-dependent haloperoxidase"/>
    <property type="match status" value="1"/>
</dbReference>
<gene>
    <name evidence="3" type="ORF">ACFW6T_06885</name>
</gene>
<evidence type="ECO:0000259" key="2">
    <source>
        <dbReference type="Pfam" id="PF01569"/>
    </source>
</evidence>
<feature type="transmembrane region" description="Helical" evidence="1">
    <location>
        <begin position="28"/>
        <end position="49"/>
    </location>
</feature>
<dbReference type="EMBL" id="JBHYPX010000009">
    <property type="protein sequence ID" value="MFE1351703.1"/>
    <property type="molecule type" value="Genomic_DNA"/>
</dbReference>
<dbReference type="RefSeq" id="WP_380322098.1">
    <property type="nucleotide sequence ID" value="NZ_JBHYPW010000016.1"/>
</dbReference>
<dbReference type="InterPro" id="IPR036938">
    <property type="entry name" value="PAP2/HPO_sf"/>
</dbReference>
<organism evidence="3 4">
    <name type="scientific">Kitasatospora phosalacinea</name>
    <dbReference type="NCBI Taxonomy" id="2065"/>
    <lineage>
        <taxon>Bacteria</taxon>
        <taxon>Bacillati</taxon>
        <taxon>Actinomycetota</taxon>
        <taxon>Actinomycetes</taxon>
        <taxon>Kitasatosporales</taxon>
        <taxon>Streptomycetaceae</taxon>
        <taxon>Kitasatospora</taxon>
    </lineage>
</organism>
<evidence type="ECO:0000256" key="1">
    <source>
        <dbReference type="SAM" id="Phobius"/>
    </source>
</evidence>
<keyword evidence="4" id="KW-1185">Reference proteome</keyword>
<dbReference type="InterPro" id="IPR000326">
    <property type="entry name" value="PAP2/HPO"/>
</dbReference>
<comment type="caution">
    <text evidence="3">The sequence shown here is derived from an EMBL/GenBank/DDBJ whole genome shotgun (WGS) entry which is preliminary data.</text>
</comment>
<evidence type="ECO:0000313" key="4">
    <source>
        <dbReference type="Proteomes" id="UP001599542"/>
    </source>
</evidence>
<keyword evidence="1" id="KW-1133">Transmembrane helix</keyword>
<dbReference type="Proteomes" id="UP001599542">
    <property type="component" value="Unassembled WGS sequence"/>
</dbReference>